<reference evidence="1" key="1">
    <citation type="journal article" date="2021" name="Nat. Commun.">
        <title>Genetic determinants of endophytism in the Arabidopsis root mycobiome.</title>
        <authorList>
            <person name="Mesny F."/>
            <person name="Miyauchi S."/>
            <person name="Thiergart T."/>
            <person name="Pickel B."/>
            <person name="Atanasova L."/>
            <person name="Karlsson M."/>
            <person name="Huettel B."/>
            <person name="Barry K.W."/>
            <person name="Haridas S."/>
            <person name="Chen C."/>
            <person name="Bauer D."/>
            <person name="Andreopoulos W."/>
            <person name="Pangilinan J."/>
            <person name="LaButti K."/>
            <person name="Riley R."/>
            <person name="Lipzen A."/>
            <person name="Clum A."/>
            <person name="Drula E."/>
            <person name="Henrissat B."/>
            <person name="Kohler A."/>
            <person name="Grigoriev I.V."/>
            <person name="Martin F.M."/>
            <person name="Hacquard S."/>
        </authorList>
    </citation>
    <scope>NUCLEOTIDE SEQUENCE</scope>
    <source>
        <strain evidence="1">MPI-SDFR-AT-0073</strain>
    </source>
</reference>
<accession>A0A9P8UBP1</accession>
<proteinExistence type="predicted"/>
<dbReference type="EMBL" id="JAGPXC010000012">
    <property type="protein sequence ID" value="KAH6645170.1"/>
    <property type="molecule type" value="Genomic_DNA"/>
</dbReference>
<dbReference type="AlphaFoldDB" id="A0A9P8UBP1"/>
<dbReference type="GeneID" id="70129949"/>
<dbReference type="OrthoDB" id="265717at2759"/>
<gene>
    <name evidence="1" type="ORF">BKA67DRAFT_542150</name>
</gene>
<dbReference type="RefSeq" id="XP_045951684.1">
    <property type="nucleotide sequence ID" value="XM_046101057.1"/>
</dbReference>
<name>A0A9P8UBP1_9PEZI</name>
<dbReference type="Proteomes" id="UP000758603">
    <property type="component" value="Unassembled WGS sequence"/>
</dbReference>
<evidence type="ECO:0000313" key="1">
    <source>
        <dbReference type="EMBL" id="KAH6645170.1"/>
    </source>
</evidence>
<sequence length="146" mass="17123">MVPRIGYSTVDALKWNQPIESVRKRFQNDPNVKLYLYYIELETGEHPMLPFDGHHFLRSGSKISGLNGIETKAAYYVRTVIRITNATFRWRILEQPDSLNQYRFYYWREVHDSIRSFPRGIGLPKTLKPSNEAWGSRADITHCSQC</sequence>
<organism evidence="1 2">
    <name type="scientific">Truncatella angustata</name>
    <dbReference type="NCBI Taxonomy" id="152316"/>
    <lineage>
        <taxon>Eukaryota</taxon>
        <taxon>Fungi</taxon>
        <taxon>Dikarya</taxon>
        <taxon>Ascomycota</taxon>
        <taxon>Pezizomycotina</taxon>
        <taxon>Sordariomycetes</taxon>
        <taxon>Xylariomycetidae</taxon>
        <taxon>Amphisphaeriales</taxon>
        <taxon>Sporocadaceae</taxon>
        <taxon>Truncatella</taxon>
    </lineage>
</organism>
<evidence type="ECO:0000313" key="2">
    <source>
        <dbReference type="Proteomes" id="UP000758603"/>
    </source>
</evidence>
<keyword evidence="2" id="KW-1185">Reference proteome</keyword>
<protein>
    <submittedName>
        <fullName evidence="1">Uncharacterized protein</fullName>
    </submittedName>
</protein>
<comment type="caution">
    <text evidence="1">The sequence shown here is derived from an EMBL/GenBank/DDBJ whole genome shotgun (WGS) entry which is preliminary data.</text>
</comment>